<keyword evidence="2" id="KW-1185">Reference proteome</keyword>
<gene>
    <name evidence="1" type="ORF">NJQ99_01875</name>
</gene>
<organism evidence="1 2">
    <name type="scientific">Futiania mangrovi</name>
    <dbReference type="NCBI Taxonomy" id="2959716"/>
    <lineage>
        <taxon>Bacteria</taxon>
        <taxon>Pseudomonadati</taxon>
        <taxon>Pseudomonadota</taxon>
        <taxon>Alphaproteobacteria</taxon>
        <taxon>Futianiales</taxon>
        <taxon>Futianiaceae</taxon>
        <taxon>Futiania</taxon>
    </lineage>
</organism>
<accession>A0A9J6PAQ2</accession>
<sequence length="111" mass="12075">MKHPNPYADFWLANTHAWTVEPGEEAQVFSSGEDALTPWATDDGTLLLVYTSTRNELVALHNASVGGADALRACDLPGWPWRILLDDLPPAASANRAPFTFPVKQQSDEAA</sequence>
<dbReference type="AlphaFoldDB" id="A0A9J6PAQ2"/>
<dbReference type="RefSeq" id="WP_269331103.1">
    <property type="nucleotide sequence ID" value="NZ_JAMZFT010000001.1"/>
</dbReference>
<protein>
    <submittedName>
        <fullName evidence="1">Uncharacterized protein</fullName>
    </submittedName>
</protein>
<evidence type="ECO:0000313" key="1">
    <source>
        <dbReference type="EMBL" id="MCP1335150.1"/>
    </source>
</evidence>
<proteinExistence type="predicted"/>
<reference evidence="1" key="1">
    <citation type="submission" date="2022-06" db="EMBL/GenBank/DDBJ databases">
        <title>Isolation and Genomics of Futiania mangrovii gen. nov., sp. nov., a Rare and Metabolically-versatile member in the Class Alphaproteobacteria.</title>
        <authorList>
            <person name="Liu L."/>
            <person name="Huang W.-C."/>
            <person name="Pan J."/>
            <person name="Li J."/>
            <person name="Huang Y."/>
            <person name="Du H."/>
            <person name="Liu Y."/>
            <person name="Li M."/>
        </authorList>
    </citation>
    <scope>NUCLEOTIDE SEQUENCE</scope>
    <source>
        <strain evidence="1">FT118</strain>
    </source>
</reference>
<comment type="caution">
    <text evidence="1">The sequence shown here is derived from an EMBL/GenBank/DDBJ whole genome shotgun (WGS) entry which is preliminary data.</text>
</comment>
<evidence type="ECO:0000313" key="2">
    <source>
        <dbReference type="Proteomes" id="UP001055804"/>
    </source>
</evidence>
<dbReference type="EMBL" id="JAMZFT010000001">
    <property type="protein sequence ID" value="MCP1335150.1"/>
    <property type="molecule type" value="Genomic_DNA"/>
</dbReference>
<name>A0A9J6PAQ2_9PROT</name>
<dbReference type="Proteomes" id="UP001055804">
    <property type="component" value="Unassembled WGS sequence"/>
</dbReference>